<dbReference type="PANTHER" id="PTHR10889:SF3">
    <property type="entry name" value="DEOXYRIBOSE-PHOSPHATE ALDOLASE"/>
    <property type="match status" value="1"/>
</dbReference>
<comment type="similarity">
    <text evidence="2">Belongs to the DeoC/FbaB aldolase family. DeoC type 2 subfamily.</text>
</comment>
<keyword evidence="4 8" id="KW-0456">Lyase</keyword>
<dbReference type="SMART" id="SM01133">
    <property type="entry name" value="DeoC"/>
    <property type="match status" value="1"/>
</dbReference>
<dbReference type="GO" id="GO:0016052">
    <property type="term" value="P:carbohydrate catabolic process"/>
    <property type="evidence" value="ECO:0007669"/>
    <property type="project" value="TreeGrafter"/>
</dbReference>
<dbReference type="InterPro" id="IPR013785">
    <property type="entry name" value="Aldolase_TIM"/>
</dbReference>
<comment type="catalytic activity">
    <reaction evidence="6">
        <text>2-deoxy-D-ribose 5-phosphate = D-glyceraldehyde 3-phosphate + acetaldehyde</text>
        <dbReference type="Rhea" id="RHEA:12821"/>
        <dbReference type="ChEBI" id="CHEBI:15343"/>
        <dbReference type="ChEBI" id="CHEBI:59776"/>
        <dbReference type="ChEBI" id="CHEBI:62877"/>
        <dbReference type="EC" id="4.1.2.4"/>
    </reaction>
</comment>
<dbReference type="Pfam" id="PF01791">
    <property type="entry name" value="DeoC"/>
    <property type="match status" value="1"/>
</dbReference>
<dbReference type="InterPro" id="IPR002915">
    <property type="entry name" value="DeoC/FbaB/LacD_aldolase"/>
</dbReference>
<dbReference type="AlphaFoldDB" id="A0A5R9ILA7"/>
<dbReference type="GO" id="GO:0004139">
    <property type="term" value="F:deoxyribose-phosphate aldolase activity"/>
    <property type="evidence" value="ECO:0007669"/>
    <property type="project" value="UniProtKB-UniRule"/>
</dbReference>
<organism evidence="8 9">
    <name type="scientific">Thalassotalea litorea</name>
    <dbReference type="NCBI Taxonomy" id="2020715"/>
    <lineage>
        <taxon>Bacteria</taxon>
        <taxon>Pseudomonadati</taxon>
        <taxon>Pseudomonadota</taxon>
        <taxon>Gammaproteobacteria</taxon>
        <taxon>Alteromonadales</taxon>
        <taxon>Colwelliaceae</taxon>
        <taxon>Thalassotalea</taxon>
    </lineage>
</organism>
<comment type="pathway">
    <text evidence="1">Carbohydrate degradation; 2-deoxy-D-ribose 1-phosphate degradation; D-glyceraldehyde 3-phosphate and acetaldehyde from 2-deoxy-alpha-D-ribose 1-phosphate: step 2/2.</text>
</comment>
<name>A0A5R9ILA7_9GAMM</name>
<proteinExistence type="inferred from homology"/>
<keyword evidence="5" id="KW-0704">Schiff base</keyword>
<dbReference type="SUPFAM" id="SSF51569">
    <property type="entry name" value="Aldolase"/>
    <property type="match status" value="1"/>
</dbReference>
<evidence type="ECO:0000256" key="3">
    <source>
        <dbReference type="ARBA" id="ARBA00012515"/>
    </source>
</evidence>
<evidence type="ECO:0000256" key="7">
    <source>
        <dbReference type="NCBIfam" id="TIGR00126"/>
    </source>
</evidence>
<dbReference type="EC" id="4.1.2.4" evidence="3 7"/>
<sequence>MFEDRHIAARLAIALMDLTSLNDDDSPAVIDNLCQQARTNQGDTAAICIYPQFIPQAKAKLASSDVQIATVVNFPSGNGQIDMIVSQTNQVIDYGADEVDLVLPYQALMQGNLDTPKAMVEQVKAACGNQVLLKVIIESGILAEAKLIQKASEIAINAGADFIKTSTGKVAVNATLSAAKTMLDVIAVINPKVGFKAAGGVRTLDDAVRYMQLGADRLGNDYLSKKTFRFGASGLLSNLLSELGQESGDLNSKY</sequence>
<gene>
    <name evidence="8" type="primary">deoC</name>
    <name evidence="8" type="ORF">FE810_06325</name>
</gene>
<evidence type="ECO:0000256" key="4">
    <source>
        <dbReference type="ARBA" id="ARBA00023239"/>
    </source>
</evidence>
<dbReference type="Proteomes" id="UP000307790">
    <property type="component" value="Unassembled WGS sequence"/>
</dbReference>
<reference evidence="8 9" key="1">
    <citation type="submission" date="2019-05" db="EMBL/GenBank/DDBJ databases">
        <title>Genome sequences of Thalassotalea litorea 1K03283.</title>
        <authorList>
            <person name="Zhang D."/>
        </authorList>
    </citation>
    <scope>NUCLEOTIDE SEQUENCE [LARGE SCALE GENOMIC DNA]</scope>
    <source>
        <strain evidence="8 9">MCCC 1K03283</strain>
    </source>
</reference>
<dbReference type="RefSeq" id="WP_138319185.1">
    <property type="nucleotide sequence ID" value="NZ_VCBC01000005.1"/>
</dbReference>
<evidence type="ECO:0000256" key="2">
    <source>
        <dbReference type="ARBA" id="ARBA00009473"/>
    </source>
</evidence>
<accession>A0A5R9ILA7</accession>
<dbReference type="Gene3D" id="3.20.20.70">
    <property type="entry name" value="Aldolase class I"/>
    <property type="match status" value="1"/>
</dbReference>
<dbReference type="EMBL" id="VCBC01000005">
    <property type="protein sequence ID" value="TLU66310.1"/>
    <property type="molecule type" value="Genomic_DNA"/>
</dbReference>
<evidence type="ECO:0000313" key="8">
    <source>
        <dbReference type="EMBL" id="TLU66310.1"/>
    </source>
</evidence>
<evidence type="ECO:0000256" key="1">
    <source>
        <dbReference type="ARBA" id="ARBA00004816"/>
    </source>
</evidence>
<dbReference type="PANTHER" id="PTHR10889">
    <property type="entry name" value="DEOXYRIBOSE-PHOSPHATE ALDOLASE"/>
    <property type="match status" value="1"/>
</dbReference>
<dbReference type="PIRSF" id="PIRSF001357">
    <property type="entry name" value="DeoC"/>
    <property type="match status" value="1"/>
</dbReference>
<dbReference type="CDD" id="cd00959">
    <property type="entry name" value="DeoC"/>
    <property type="match status" value="1"/>
</dbReference>
<dbReference type="InterPro" id="IPR011343">
    <property type="entry name" value="DeoC"/>
</dbReference>
<protein>
    <recommendedName>
        <fullName evidence="3 7">Deoxyribose-phosphate aldolase</fullName>
        <ecNumber evidence="3 7">4.1.2.4</ecNumber>
    </recommendedName>
</protein>
<evidence type="ECO:0000256" key="6">
    <source>
        <dbReference type="ARBA" id="ARBA00048791"/>
    </source>
</evidence>
<dbReference type="NCBIfam" id="TIGR00126">
    <property type="entry name" value="deoC"/>
    <property type="match status" value="1"/>
</dbReference>
<comment type="caution">
    <text evidence="8">The sequence shown here is derived from an EMBL/GenBank/DDBJ whole genome shotgun (WGS) entry which is preliminary data.</text>
</comment>
<dbReference type="GO" id="GO:0009264">
    <property type="term" value="P:deoxyribonucleotide catabolic process"/>
    <property type="evidence" value="ECO:0007669"/>
    <property type="project" value="UniProtKB-UniRule"/>
</dbReference>
<dbReference type="GO" id="GO:0005737">
    <property type="term" value="C:cytoplasm"/>
    <property type="evidence" value="ECO:0007669"/>
    <property type="project" value="InterPro"/>
</dbReference>
<evidence type="ECO:0000256" key="5">
    <source>
        <dbReference type="ARBA" id="ARBA00023270"/>
    </source>
</evidence>
<dbReference type="OrthoDB" id="6579831at2"/>
<keyword evidence="9" id="KW-1185">Reference proteome</keyword>
<evidence type="ECO:0000313" key="9">
    <source>
        <dbReference type="Proteomes" id="UP000307790"/>
    </source>
</evidence>